<proteinExistence type="predicted"/>
<reference evidence="1" key="1">
    <citation type="submission" date="2014-09" db="EMBL/GenBank/DDBJ databases">
        <authorList>
            <person name="Magalhaes I.L.F."/>
            <person name="Oliveira U."/>
            <person name="Santos F.R."/>
            <person name="Vidigal T.H.D.A."/>
            <person name="Brescovit A.D."/>
            <person name="Santos A.J."/>
        </authorList>
    </citation>
    <scope>NUCLEOTIDE SEQUENCE</scope>
    <source>
        <tissue evidence="1">Shoot tissue taken approximately 20 cm above the soil surface</tissue>
    </source>
</reference>
<evidence type="ECO:0000313" key="1">
    <source>
        <dbReference type="EMBL" id="JAD29490.1"/>
    </source>
</evidence>
<organism evidence="1">
    <name type="scientific">Arundo donax</name>
    <name type="common">Giant reed</name>
    <name type="synonym">Donax arundinaceus</name>
    <dbReference type="NCBI Taxonomy" id="35708"/>
    <lineage>
        <taxon>Eukaryota</taxon>
        <taxon>Viridiplantae</taxon>
        <taxon>Streptophyta</taxon>
        <taxon>Embryophyta</taxon>
        <taxon>Tracheophyta</taxon>
        <taxon>Spermatophyta</taxon>
        <taxon>Magnoliopsida</taxon>
        <taxon>Liliopsida</taxon>
        <taxon>Poales</taxon>
        <taxon>Poaceae</taxon>
        <taxon>PACMAD clade</taxon>
        <taxon>Arundinoideae</taxon>
        <taxon>Arundineae</taxon>
        <taxon>Arundo</taxon>
    </lineage>
</organism>
<reference evidence="1" key="2">
    <citation type="journal article" date="2015" name="Data Brief">
        <title>Shoot transcriptome of the giant reed, Arundo donax.</title>
        <authorList>
            <person name="Barrero R.A."/>
            <person name="Guerrero F.D."/>
            <person name="Moolhuijzen P."/>
            <person name="Goolsby J.A."/>
            <person name="Tidwell J."/>
            <person name="Bellgard S.E."/>
            <person name="Bellgard M.I."/>
        </authorList>
    </citation>
    <scope>NUCLEOTIDE SEQUENCE</scope>
    <source>
        <tissue evidence="1">Shoot tissue taken approximately 20 cm above the soil surface</tissue>
    </source>
</reference>
<accession>A0A0A8YYB6</accession>
<dbReference type="EMBL" id="GBRH01268405">
    <property type="protein sequence ID" value="JAD29490.1"/>
    <property type="molecule type" value="Transcribed_RNA"/>
</dbReference>
<dbReference type="AlphaFoldDB" id="A0A0A8YYB6"/>
<name>A0A0A8YYB6_ARUDO</name>
<protein>
    <submittedName>
        <fullName evidence="1">Uncharacterized protein</fullName>
    </submittedName>
</protein>
<sequence length="25" mass="2960">MHYSYRNLNCRLLFKPGISGLLFLC</sequence>